<organism evidence="3 4">
    <name type="scientific">Diplocarpon coronariae</name>
    <dbReference type="NCBI Taxonomy" id="2795749"/>
    <lineage>
        <taxon>Eukaryota</taxon>
        <taxon>Fungi</taxon>
        <taxon>Dikarya</taxon>
        <taxon>Ascomycota</taxon>
        <taxon>Pezizomycotina</taxon>
        <taxon>Leotiomycetes</taxon>
        <taxon>Helotiales</taxon>
        <taxon>Drepanopezizaceae</taxon>
        <taxon>Diplocarpon</taxon>
    </lineage>
</organism>
<keyword evidence="2" id="KW-0812">Transmembrane</keyword>
<comment type="caution">
    <text evidence="3">The sequence shown here is derived from an EMBL/GenBank/DDBJ whole genome shotgun (WGS) entry which is preliminary data.</text>
</comment>
<feature type="compositionally biased region" description="Basic and acidic residues" evidence="1">
    <location>
        <begin position="113"/>
        <end position="123"/>
    </location>
</feature>
<feature type="region of interest" description="Disordered" evidence="1">
    <location>
        <begin position="1"/>
        <end position="123"/>
    </location>
</feature>
<gene>
    <name evidence="3" type="ORF">B2J93_6576</name>
</gene>
<evidence type="ECO:0000313" key="4">
    <source>
        <dbReference type="Proteomes" id="UP000242519"/>
    </source>
</evidence>
<evidence type="ECO:0000256" key="1">
    <source>
        <dbReference type="SAM" id="MobiDB-lite"/>
    </source>
</evidence>
<dbReference type="EMBL" id="MZNU01000291">
    <property type="protein sequence ID" value="OWP01126.1"/>
    <property type="molecule type" value="Genomic_DNA"/>
</dbReference>
<keyword evidence="2" id="KW-1133">Transmembrane helix</keyword>
<feature type="compositionally biased region" description="Basic and acidic residues" evidence="1">
    <location>
        <begin position="16"/>
        <end position="33"/>
    </location>
</feature>
<keyword evidence="2" id="KW-0472">Membrane</keyword>
<reference evidence="3 4" key="1">
    <citation type="submission" date="2017-04" db="EMBL/GenBank/DDBJ databases">
        <title>Draft genome sequence of Marssonina coronaria NL1: causal agent of apple blotch.</title>
        <authorList>
            <person name="Cheng Q."/>
        </authorList>
    </citation>
    <scope>NUCLEOTIDE SEQUENCE [LARGE SCALE GENOMIC DNA]</scope>
    <source>
        <strain evidence="3 4">NL1</strain>
    </source>
</reference>
<name>A0A218Z1K9_9HELO</name>
<accession>A0A218Z1K9</accession>
<proteinExistence type="predicted"/>
<sequence>MGETARVFTIRRRGKGSKEVGNRAREDATREPRIAPQVPGLRHGASRDPRIFDRSTAPMTDDTPEEENVGNRGLPKDRTAAQPRNLKTQAGLHAKEWSVSRCSPGPGEAGSGDGKKGTSEKKQERSIRGLDAVAVAAAAVVVVVVVVVRRAAELLILVSDKSRGMLSVV</sequence>
<dbReference type="InParanoid" id="A0A218Z1K9"/>
<evidence type="ECO:0000313" key="3">
    <source>
        <dbReference type="EMBL" id="OWP01126.1"/>
    </source>
</evidence>
<feature type="transmembrane region" description="Helical" evidence="2">
    <location>
        <begin position="129"/>
        <end position="148"/>
    </location>
</feature>
<protein>
    <submittedName>
        <fullName evidence="3">Uncharacterized protein</fullName>
    </submittedName>
</protein>
<dbReference type="Proteomes" id="UP000242519">
    <property type="component" value="Unassembled WGS sequence"/>
</dbReference>
<keyword evidence="4" id="KW-1185">Reference proteome</keyword>
<dbReference type="AlphaFoldDB" id="A0A218Z1K9"/>
<evidence type="ECO:0000256" key="2">
    <source>
        <dbReference type="SAM" id="Phobius"/>
    </source>
</evidence>